<evidence type="ECO:0000259" key="1">
    <source>
        <dbReference type="Pfam" id="PF12804"/>
    </source>
</evidence>
<dbReference type="GO" id="GO:0016740">
    <property type="term" value="F:transferase activity"/>
    <property type="evidence" value="ECO:0007669"/>
    <property type="project" value="UniProtKB-KW"/>
</dbReference>
<sequence>MHLTAVILASGFSHRMDPKNKLFLTYQGQSFLAHSLELVAQLPCTQRILVISAADAQQCQIPENFEVVINHGQAKGLSHSVVLGTQAALGDAYLYLPVDQPLLTIEHLSPLLQAAQSNKIIYPFVNGLPTNPMIFGSLFRVDLLNLKGDRGGSQVMRQHPEATIPIHMPTELISGFQDFDTPEQYQRLVEGGFKR</sequence>
<dbReference type="Gene3D" id="3.90.550.10">
    <property type="entry name" value="Spore Coat Polysaccharide Biosynthesis Protein SpsA, Chain A"/>
    <property type="match status" value="1"/>
</dbReference>
<evidence type="ECO:0000313" key="3">
    <source>
        <dbReference type="Proteomes" id="UP001597267"/>
    </source>
</evidence>
<dbReference type="PANTHER" id="PTHR43777">
    <property type="entry name" value="MOLYBDENUM COFACTOR CYTIDYLYLTRANSFERASE"/>
    <property type="match status" value="1"/>
</dbReference>
<dbReference type="SUPFAM" id="SSF53448">
    <property type="entry name" value="Nucleotide-diphospho-sugar transferases"/>
    <property type="match status" value="1"/>
</dbReference>
<dbReference type="Pfam" id="PF12804">
    <property type="entry name" value="NTP_transf_3"/>
    <property type="match status" value="1"/>
</dbReference>
<keyword evidence="3" id="KW-1185">Reference proteome</keyword>
<organism evidence="2 3">
    <name type="scientific">Agrilactobacillus yilanensis</name>
    <dbReference type="NCBI Taxonomy" id="2485997"/>
    <lineage>
        <taxon>Bacteria</taxon>
        <taxon>Bacillati</taxon>
        <taxon>Bacillota</taxon>
        <taxon>Bacilli</taxon>
        <taxon>Lactobacillales</taxon>
        <taxon>Lactobacillaceae</taxon>
        <taxon>Agrilactobacillus</taxon>
    </lineage>
</organism>
<dbReference type="RefSeq" id="WP_125712610.1">
    <property type="nucleotide sequence ID" value="NZ_JBHTOP010000002.1"/>
</dbReference>
<dbReference type="InterPro" id="IPR029044">
    <property type="entry name" value="Nucleotide-diphossugar_trans"/>
</dbReference>
<dbReference type="EMBL" id="JBHTOP010000002">
    <property type="protein sequence ID" value="MFD1670843.1"/>
    <property type="molecule type" value="Genomic_DNA"/>
</dbReference>
<dbReference type="PANTHER" id="PTHR43777:SF1">
    <property type="entry name" value="MOLYBDENUM COFACTOR CYTIDYLYLTRANSFERASE"/>
    <property type="match status" value="1"/>
</dbReference>
<reference evidence="3" key="1">
    <citation type="journal article" date="2019" name="Int. J. Syst. Evol. Microbiol.">
        <title>The Global Catalogue of Microorganisms (GCM) 10K type strain sequencing project: providing services to taxonomists for standard genome sequencing and annotation.</title>
        <authorList>
            <consortium name="The Broad Institute Genomics Platform"/>
            <consortium name="The Broad Institute Genome Sequencing Center for Infectious Disease"/>
            <person name="Wu L."/>
            <person name="Ma J."/>
        </authorList>
    </citation>
    <scope>NUCLEOTIDE SEQUENCE [LARGE SCALE GENOMIC DNA]</scope>
    <source>
        <strain evidence="3">CCM 8896</strain>
    </source>
</reference>
<comment type="caution">
    <text evidence="2">The sequence shown here is derived from an EMBL/GenBank/DDBJ whole genome shotgun (WGS) entry which is preliminary data.</text>
</comment>
<dbReference type="Proteomes" id="UP001597267">
    <property type="component" value="Unassembled WGS sequence"/>
</dbReference>
<feature type="domain" description="MobA-like NTP transferase" evidence="1">
    <location>
        <begin position="5"/>
        <end position="160"/>
    </location>
</feature>
<accession>A0ABW4J4H7</accession>
<keyword evidence="2" id="KW-0808">Transferase</keyword>
<dbReference type="InterPro" id="IPR025877">
    <property type="entry name" value="MobA-like_NTP_Trfase"/>
</dbReference>
<evidence type="ECO:0000313" key="2">
    <source>
        <dbReference type="EMBL" id="MFD1670843.1"/>
    </source>
</evidence>
<gene>
    <name evidence="2" type="ORF">ACFQ5M_01895</name>
</gene>
<protein>
    <submittedName>
        <fullName evidence="2">NTP transferase domain-containing protein</fullName>
    </submittedName>
</protein>
<name>A0ABW4J4H7_9LACO</name>
<dbReference type="CDD" id="cd04182">
    <property type="entry name" value="GT_2_like_f"/>
    <property type="match status" value="1"/>
</dbReference>
<proteinExistence type="predicted"/>